<proteinExistence type="predicted"/>
<dbReference type="RefSeq" id="WP_070787220.1">
    <property type="nucleotide sequence ID" value="NZ_CP075561.1"/>
</dbReference>
<comment type="caution">
    <text evidence="2">The sequence shown here is derived from an EMBL/GenBank/DDBJ whole genome shotgun (WGS) entry which is preliminary data.</text>
</comment>
<dbReference type="OrthoDB" id="2224564at2"/>
<keyword evidence="1" id="KW-0472">Membrane</keyword>
<name>A0A9Q5JHV4_9LACT</name>
<gene>
    <name evidence="2" type="ORF">BG262_09025</name>
</gene>
<accession>A0A9Q5JHV4</accession>
<sequence length="59" mass="7020">MFKSQFIPYLLITMVEAWFFADSLFRGYIFFTAIWGVFLFDRLRKSYLLDKAVKKAGLV</sequence>
<organism evidence="2 3">
    <name type="scientific">Floricoccus penangensis</name>
    <dbReference type="NCBI Taxonomy" id="1859475"/>
    <lineage>
        <taxon>Bacteria</taxon>
        <taxon>Bacillati</taxon>
        <taxon>Bacillota</taxon>
        <taxon>Bacilli</taxon>
        <taxon>Lactobacillales</taxon>
        <taxon>Streptococcaceae</taxon>
        <taxon>Floricoccus</taxon>
    </lineage>
</organism>
<dbReference type="InterPro" id="IPR021690">
    <property type="entry name" value="DUF3272"/>
</dbReference>
<evidence type="ECO:0000256" key="1">
    <source>
        <dbReference type="SAM" id="Phobius"/>
    </source>
</evidence>
<feature type="transmembrane region" description="Helical" evidence="1">
    <location>
        <begin position="17"/>
        <end position="40"/>
    </location>
</feature>
<keyword evidence="1" id="KW-1133">Transmembrane helix</keyword>
<evidence type="ECO:0000313" key="3">
    <source>
        <dbReference type="Proteomes" id="UP000177273"/>
    </source>
</evidence>
<keyword evidence="1" id="KW-0812">Transmembrane</keyword>
<evidence type="ECO:0008006" key="4">
    <source>
        <dbReference type="Google" id="ProtNLM"/>
    </source>
</evidence>
<evidence type="ECO:0000313" key="2">
    <source>
        <dbReference type="EMBL" id="OFI47822.1"/>
    </source>
</evidence>
<dbReference type="EMBL" id="MKIQ01000003">
    <property type="protein sequence ID" value="OFI47822.1"/>
    <property type="molecule type" value="Genomic_DNA"/>
</dbReference>
<reference evidence="3" key="1">
    <citation type="submission" date="2016-09" db="EMBL/GenBank/DDBJ databases">
        <title>Draft genome sequence of a novel species of the family Streptococcaceae isolated from flowers.</title>
        <authorList>
            <person name="Chuah L.-O."/>
            <person name="Yap K.-P."/>
            <person name="Thong K.L."/>
            <person name="Liong M.T."/>
            <person name="Ahmad R."/>
            <person name="Rusul G."/>
        </authorList>
    </citation>
    <scope>NUCLEOTIDE SEQUENCE [LARGE SCALE GENOMIC DNA]</scope>
    <source>
        <strain evidence="3">HibF3</strain>
    </source>
</reference>
<dbReference type="Proteomes" id="UP000177273">
    <property type="component" value="Unassembled WGS sequence"/>
</dbReference>
<protein>
    <recommendedName>
        <fullName evidence="4">DUF3272 domain-containing protein</fullName>
    </recommendedName>
</protein>
<dbReference type="AlphaFoldDB" id="A0A9Q5JHV4"/>
<dbReference type="Pfam" id="PF11676">
    <property type="entry name" value="DUF3272"/>
    <property type="match status" value="1"/>
</dbReference>
<keyword evidence="3" id="KW-1185">Reference proteome</keyword>